<accession>A0A364JUY4</accession>
<dbReference type="RefSeq" id="WP_146612725.1">
    <property type="nucleotide sequence ID" value="NZ_JBHEEY010000004.1"/>
</dbReference>
<feature type="chain" id="PRO_5016924538" description="HdeA/HdeB family protein" evidence="1">
    <location>
        <begin position="21"/>
        <end position="101"/>
    </location>
</feature>
<dbReference type="Proteomes" id="UP000249453">
    <property type="component" value="Unassembled WGS sequence"/>
</dbReference>
<dbReference type="AlphaFoldDB" id="A0A364JUY4"/>
<comment type="caution">
    <text evidence="2">The sequence shown here is derived from an EMBL/GenBank/DDBJ whole genome shotgun (WGS) entry which is preliminary data.</text>
</comment>
<evidence type="ECO:0008006" key="4">
    <source>
        <dbReference type="Google" id="ProtNLM"/>
    </source>
</evidence>
<evidence type="ECO:0000256" key="1">
    <source>
        <dbReference type="SAM" id="SignalP"/>
    </source>
</evidence>
<gene>
    <name evidence="2" type="ORF">C7374_106104</name>
</gene>
<feature type="signal peptide" evidence="1">
    <location>
        <begin position="1"/>
        <end position="20"/>
    </location>
</feature>
<reference evidence="2 3" key="1">
    <citation type="submission" date="2018-06" db="EMBL/GenBank/DDBJ databases">
        <title>Genomic Encyclopedia of Type Strains, Phase IV (KMG-IV): sequencing the most valuable type-strain genomes for metagenomic binning, comparative biology and taxonomic classification.</title>
        <authorList>
            <person name="Goeker M."/>
        </authorList>
    </citation>
    <scope>NUCLEOTIDE SEQUENCE [LARGE SCALE GENOMIC DNA]</scope>
    <source>
        <strain evidence="2 3">DSM 26720</strain>
    </source>
</reference>
<keyword evidence="1" id="KW-0732">Signal</keyword>
<evidence type="ECO:0000313" key="3">
    <source>
        <dbReference type="Proteomes" id="UP000249453"/>
    </source>
</evidence>
<evidence type="ECO:0000313" key="2">
    <source>
        <dbReference type="EMBL" id="RAK28570.1"/>
    </source>
</evidence>
<protein>
    <recommendedName>
        <fullName evidence="4">HdeA/HdeB family protein</fullName>
    </recommendedName>
</protein>
<proteinExistence type="predicted"/>
<dbReference type="EMBL" id="QLMK01000006">
    <property type="protein sequence ID" value="RAK28570.1"/>
    <property type="molecule type" value="Genomic_DNA"/>
</dbReference>
<name>A0A364JUY4_9HYPH</name>
<organism evidence="2 3">
    <name type="scientific">Falsochrobactrum ovis</name>
    <dbReference type="NCBI Taxonomy" id="1293442"/>
    <lineage>
        <taxon>Bacteria</taxon>
        <taxon>Pseudomonadati</taxon>
        <taxon>Pseudomonadota</taxon>
        <taxon>Alphaproteobacteria</taxon>
        <taxon>Hyphomicrobiales</taxon>
        <taxon>Brucellaceae</taxon>
        <taxon>Falsochrobactrum</taxon>
    </lineage>
</organism>
<sequence>MKKIALSLMLVMSVCTIAKASPNDAKTSSSTESKWDVTDYPAWAVYICQNRAHQEVDLWGDPVPHGLNLLNSFEDKPELQEFFKRCVEELVAINKRNNSSK</sequence>
<keyword evidence="3" id="KW-1185">Reference proteome</keyword>